<comment type="caution">
    <text evidence="1">The sequence shown here is derived from an EMBL/GenBank/DDBJ whole genome shotgun (WGS) entry which is preliminary data.</text>
</comment>
<accession>A0ABQ6B433</accession>
<organism evidence="1 2">
    <name type="scientific">Bradyrhizobium iriomotense</name>
    <dbReference type="NCBI Taxonomy" id="441950"/>
    <lineage>
        <taxon>Bacteria</taxon>
        <taxon>Pseudomonadati</taxon>
        <taxon>Pseudomonadota</taxon>
        <taxon>Alphaproteobacteria</taxon>
        <taxon>Hyphomicrobiales</taxon>
        <taxon>Nitrobacteraceae</taxon>
        <taxon>Bradyrhizobium</taxon>
    </lineage>
</organism>
<reference evidence="2" key="1">
    <citation type="journal article" date="2019" name="Int. J. Syst. Evol. Microbiol.">
        <title>The Global Catalogue of Microorganisms (GCM) 10K type strain sequencing project: providing services to taxonomists for standard genome sequencing and annotation.</title>
        <authorList>
            <consortium name="The Broad Institute Genomics Platform"/>
            <consortium name="The Broad Institute Genome Sequencing Center for Infectious Disease"/>
            <person name="Wu L."/>
            <person name="Ma J."/>
        </authorList>
    </citation>
    <scope>NUCLEOTIDE SEQUENCE [LARGE SCALE GENOMIC DNA]</scope>
    <source>
        <strain evidence="2">NBRC 102520</strain>
    </source>
</reference>
<dbReference type="EMBL" id="BSOW01000019">
    <property type="protein sequence ID" value="GLR88533.1"/>
    <property type="molecule type" value="Genomic_DNA"/>
</dbReference>
<sequence length="73" mass="8238">MIGLTHEETFEFERLDGQAALPQEGGQAAHDDRGLWVAGDEARWRELYAKHEGAWKAWMAQSRADQGGSFSLY</sequence>
<protein>
    <submittedName>
        <fullName evidence="1">Uncharacterized protein</fullName>
    </submittedName>
</protein>
<keyword evidence="2" id="KW-1185">Reference proteome</keyword>
<name>A0ABQ6B433_9BRAD</name>
<evidence type="ECO:0000313" key="2">
    <source>
        <dbReference type="Proteomes" id="UP001156905"/>
    </source>
</evidence>
<dbReference type="RefSeq" id="WP_348522522.1">
    <property type="nucleotide sequence ID" value="NZ_BSOW01000019.1"/>
</dbReference>
<evidence type="ECO:0000313" key="1">
    <source>
        <dbReference type="EMBL" id="GLR88533.1"/>
    </source>
</evidence>
<gene>
    <name evidence="1" type="ORF">GCM10007857_52450</name>
</gene>
<dbReference type="Proteomes" id="UP001156905">
    <property type="component" value="Unassembled WGS sequence"/>
</dbReference>
<proteinExistence type="predicted"/>